<evidence type="ECO:0000313" key="1">
    <source>
        <dbReference type="EMBL" id="QHT85064.1"/>
    </source>
</evidence>
<accession>A0A6C0HWZ1</accession>
<evidence type="ECO:0008006" key="2">
    <source>
        <dbReference type="Google" id="ProtNLM"/>
    </source>
</evidence>
<sequence length="258" mass="30468">MTTPKICFITAIYGNYESCCKKFVEQSILTDFICFTDNPNIITNEWAIDTTPYHTLNESPIDNGNYINSLINNEHSFNIAKYYKLAFQNIPRLKNYDIVVWIDGTIEITNNNVSSWVIKNISTNKFIAFEHSEQITMPETIVFTSKMVRYNSTFWANQKQPFQDVIKHYKTYIEEDINLVNMKPFITCFIAYLNKDEQISRFLDLYYLQTLKYTTQDELSFIYTCNKLKMLPYKLPNEEIKSPDTNQITDFYIKHTHA</sequence>
<organism evidence="1">
    <name type="scientific">viral metagenome</name>
    <dbReference type="NCBI Taxonomy" id="1070528"/>
    <lineage>
        <taxon>unclassified sequences</taxon>
        <taxon>metagenomes</taxon>
        <taxon>organismal metagenomes</taxon>
    </lineage>
</organism>
<protein>
    <recommendedName>
        <fullName evidence="2">DUF616 domain-containing protein</fullName>
    </recommendedName>
</protein>
<name>A0A6C0HWZ1_9ZZZZ</name>
<dbReference type="AlphaFoldDB" id="A0A6C0HWZ1"/>
<proteinExistence type="predicted"/>
<reference evidence="1" key="1">
    <citation type="journal article" date="2020" name="Nature">
        <title>Giant virus diversity and host interactions through global metagenomics.</title>
        <authorList>
            <person name="Schulz F."/>
            <person name="Roux S."/>
            <person name="Paez-Espino D."/>
            <person name="Jungbluth S."/>
            <person name="Walsh D.A."/>
            <person name="Denef V.J."/>
            <person name="McMahon K.D."/>
            <person name="Konstantinidis K.T."/>
            <person name="Eloe-Fadrosh E.A."/>
            <person name="Kyrpides N.C."/>
            <person name="Woyke T."/>
        </authorList>
    </citation>
    <scope>NUCLEOTIDE SEQUENCE</scope>
    <source>
        <strain evidence="1">GVMAG-M-3300023184-178</strain>
    </source>
</reference>
<dbReference type="EMBL" id="MN740031">
    <property type="protein sequence ID" value="QHT85064.1"/>
    <property type="molecule type" value="Genomic_DNA"/>
</dbReference>